<dbReference type="Proteomes" id="UP000886501">
    <property type="component" value="Unassembled WGS sequence"/>
</dbReference>
<protein>
    <submittedName>
        <fullName evidence="1">Uncharacterized protein</fullName>
    </submittedName>
</protein>
<reference evidence="1" key="1">
    <citation type="submission" date="2019-10" db="EMBL/GenBank/DDBJ databases">
        <authorList>
            <consortium name="DOE Joint Genome Institute"/>
            <person name="Kuo A."/>
            <person name="Miyauchi S."/>
            <person name="Kiss E."/>
            <person name="Drula E."/>
            <person name="Kohler A."/>
            <person name="Sanchez-Garcia M."/>
            <person name="Andreopoulos B."/>
            <person name="Barry K.W."/>
            <person name="Bonito G."/>
            <person name="Buee M."/>
            <person name="Carver A."/>
            <person name="Chen C."/>
            <person name="Cichocki N."/>
            <person name="Clum A."/>
            <person name="Culley D."/>
            <person name="Crous P.W."/>
            <person name="Fauchery L."/>
            <person name="Girlanda M."/>
            <person name="Hayes R."/>
            <person name="Keri Z."/>
            <person name="Labutti K."/>
            <person name="Lipzen A."/>
            <person name="Lombard V."/>
            <person name="Magnuson J."/>
            <person name="Maillard F."/>
            <person name="Morin E."/>
            <person name="Murat C."/>
            <person name="Nolan M."/>
            <person name="Ohm R."/>
            <person name="Pangilinan J."/>
            <person name="Pereira M."/>
            <person name="Perotto S."/>
            <person name="Peter M."/>
            <person name="Riley R."/>
            <person name="Sitrit Y."/>
            <person name="Stielow B."/>
            <person name="Szollosi G."/>
            <person name="Zifcakova L."/>
            <person name="Stursova M."/>
            <person name="Spatafora J.W."/>
            <person name="Tedersoo L."/>
            <person name="Vaario L.-M."/>
            <person name="Yamada A."/>
            <person name="Yan M."/>
            <person name="Wang P."/>
            <person name="Xu J."/>
            <person name="Bruns T."/>
            <person name="Baldrian P."/>
            <person name="Vilgalys R."/>
            <person name="Henrissat B."/>
            <person name="Grigoriev I.V."/>
            <person name="Hibbett D."/>
            <person name="Nagy L.G."/>
            <person name="Martin F.M."/>
        </authorList>
    </citation>
    <scope>NUCLEOTIDE SEQUENCE</scope>
    <source>
        <strain evidence="1">P2</strain>
    </source>
</reference>
<evidence type="ECO:0000313" key="2">
    <source>
        <dbReference type="Proteomes" id="UP000886501"/>
    </source>
</evidence>
<comment type="caution">
    <text evidence="1">The sequence shown here is derived from an EMBL/GenBank/DDBJ whole genome shotgun (WGS) entry which is preliminary data.</text>
</comment>
<name>A0ACB6ZSX1_THEGA</name>
<sequence>MRSFNPLLVLILSFVSFVVSGPLHSTTHPSRFAKNPISSRQFHYPRALIDVCANIDLSVTLNDVLGLNLGSVLGDICLCLSAFPLNLDLYTDLQLLVNVLGETKLEALLKTLVEDNGTQCTHPDHASPKCTPGNACDFTCKDGFVKKGGACDCPLPNSVCNGKCGSYPHGCSSALPKAPKMTRRSITSSRNGGSPSPHSGGLLNIDTNVNFNLGGLLSELLGSRETTPGGSGNDLNIDVLVNALLNSLGISVPIYGGNQSSGLEADLSICVGAGISGTQSLLDTITNVVNSLLSSLLGTTFTCKVDSSCSVPADPNTISIGLQVCGLSSDSLESTLDKTLKAATNLLNGLLDGVKIATDSNIGGPGCPATPTFSSSGLPLPSPSTLPHPSVLPLSSSIGLLGQVEGILGDLGLASGDYNLNTDTDLIVVVSVGPNDTLITLDGLVAKVITLVDEVLDVLLDTDITVQINSNPTTSPTPPNPGQENGIVVGIDLGVVLNATLSDTGALVDGVLLAESEVLAKLLNLDVVVNVDGGHSCQCSGSRKASAKK</sequence>
<reference evidence="1" key="2">
    <citation type="journal article" date="2020" name="Nat. Commun.">
        <title>Large-scale genome sequencing of mycorrhizal fungi provides insights into the early evolution of symbiotic traits.</title>
        <authorList>
            <person name="Miyauchi S."/>
            <person name="Kiss E."/>
            <person name="Kuo A."/>
            <person name="Drula E."/>
            <person name="Kohler A."/>
            <person name="Sanchez-Garcia M."/>
            <person name="Morin E."/>
            <person name="Andreopoulos B."/>
            <person name="Barry K.W."/>
            <person name="Bonito G."/>
            <person name="Buee M."/>
            <person name="Carver A."/>
            <person name="Chen C."/>
            <person name="Cichocki N."/>
            <person name="Clum A."/>
            <person name="Culley D."/>
            <person name="Crous P.W."/>
            <person name="Fauchery L."/>
            <person name="Girlanda M."/>
            <person name="Hayes R.D."/>
            <person name="Keri Z."/>
            <person name="LaButti K."/>
            <person name="Lipzen A."/>
            <person name="Lombard V."/>
            <person name="Magnuson J."/>
            <person name="Maillard F."/>
            <person name="Murat C."/>
            <person name="Nolan M."/>
            <person name="Ohm R.A."/>
            <person name="Pangilinan J."/>
            <person name="Pereira M.F."/>
            <person name="Perotto S."/>
            <person name="Peter M."/>
            <person name="Pfister S."/>
            <person name="Riley R."/>
            <person name="Sitrit Y."/>
            <person name="Stielow J.B."/>
            <person name="Szollosi G."/>
            <person name="Zifcakova L."/>
            <person name="Stursova M."/>
            <person name="Spatafora J.W."/>
            <person name="Tedersoo L."/>
            <person name="Vaario L.M."/>
            <person name="Yamada A."/>
            <person name="Yan M."/>
            <person name="Wang P."/>
            <person name="Xu J."/>
            <person name="Bruns T."/>
            <person name="Baldrian P."/>
            <person name="Vilgalys R."/>
            <person name="Dunand C."/>
            <person name="Henrissat B."/>
            <person name="Grigoriev I.V."/>
            <person name="Hibbett D."/>
            <person name="Nagy L.G."/>
            <person name="Martin F.M."/>
        </authorList>
    </citation>
    <scope>NUCLEOTIDE SEQUENCE</scope>
    <source>
        <strain evidence="1">P2</strain>
    </source>
</reference>
<dbReference type="EMBL" id="MU117967">
    <property type="protein sequence ID" value="KAF9652707.1"/>
    <property type="molecule type" value="Genomic_DNA"/>
</dbReference>
<proteinExistence type="predicted"/>
<gene>
    <name evidence="1" type="ORF">BDM02DRAFT_3183394</name>
</gene>
<accession>A0ACB6ZSX1</accession>
<keyword evidence="2" id="KW-1185">Reference proteome</keyword>
<evidence type="ECO:0000313" key="1">
    <source>
        <dbReference type="EMBL" id="KAF9652707.1"/>
    </source>
</evidence>
<organism evidence="1 2">
    <name type="scientific">Thelephora ganbajun</name>
    <name type="common">Ganba fungus</name>
    <dbReference type="NCBI Taxonomy" id="370292"/>
    <lineage>
        <taxon>Eukaryota</taxon>
        <taxon>Fungi</taxon>
        <taxon>Dikarya</taxon>
        <taxon>Basidiomycota</taxon>
        <taxon>Agaricomycotina</taxon>
        <taxon>Agaricomycetes</taxon>
        <taxon>Thelephorales</taxon>
        <taxon>Thelephoraceae</taxon>
        <taxon>Thelephora</taxon>
    </lineage>
</organism>